<sequence length="226" mass="24765">MGNYFTTPPPPPPPVIARWRDAKSAGWGNCRGSILALLDEKYQYSPEALDCINAIYTHMDRALDLHQGATHEMYQWCDQVESYIGGFLLCDDRADAAKLRDAILPLLDVAEKTMKTTIKSLESAILDVNAAIGLLIQFRVAINKSFAPNAGRLVAQRNAATLSLDAANACLVATRDALERARDALKRDMDLAKAIAATSGVVRVFIGMDTLALSDVQQQYLLQARE</sequence>
<evidence type="ECO:0000256" key="1">
    <source>
        <dbReference type="SAM" id="Coils"/>
    </source>
</evidence>
<name>A0A067BXY3_SAPPC</name>
<dbReference type="OrthoDB" id="10546254at2759"/>
<organism evidence="2 3">
    <name type="scientific">Saprolegnia parasitica (strain CBS 223.65)</name>
    <dbReference type="NCBI Taxonomy" id="695850"/>
    <lineage>
        <taxon>Eukaryota</taxon>
        <taxon>Sar</taxon>
        <taxon>Stramenopiles</taxon>
        <taxon>Oomycota</taxon>
        <taxon>Saprolegniomycetes</taxon>
        <taxon>Saprolegniales</taxon>
        <taxon>Saprolegniaceae</taxon>
        <taxon>Saprolegnia</taxon>
    </lineage>
</organism>
<accession>A0A067BXY3</accession>
<dbReference type="VEuPathDB" id="FungiDB:SPRG_13008"/>
<protein>
    <submittedName>
        <fullName evidence="2">Uncharacterized protein</fullName>
    </submittedName>
</protein>
<proteinExistence type="predicted"/>
<evidence type="ECO:0000313" key="3">
    <source>
        <dbReference type="Proteomes" id="UP000030745"/>
    </source>
</evidence>
<evidence type="ECO:0000313" key="2">
    <source>
        <dbReference type="EMBL" id="KDO21670.1"/>
    </source>
</evidence>
<dbReference type="KEGG" id="spar:SPRG_13008"/>
<dbReference type="SUPFAM" id="SSF58100">
    <property type="entry name" value="Bacterial hemolysins"/>
    <property type="match status" value="1"/>
</dbReference>
<dbReference type="EMBL" id="KK583282">
    <property type="protein sequence ID" value="KDO21670.1"/>
    <property type="molecule type" value="Genomic_DNA"/>
</dbReference>
<reference evidence="2 3" key="1">
    <citation type="journal article" date="2013" name="PLoS Genet.">
        <title>Distinctive expansion of potential virulence genes in the genome of the oomycete fish pathogen Saprolegnia parasitica.</title>
        <authorList>
            <person name="Jiang R.H."/>
            <person name="de Bruijn I."/>
            <person name="Haas B.J."/>
            <person name="Belmonte R."/>
            <person name="Lobach L."/>
            <person name="Christie J."/>
            <person name="van den Ackerveken G."/>
            <person name="Bottin A."/>
            <person name="Bulone V."/>
            <person name="Diaz-Moreno S.M."/>
            <person name="Dumas B."/>
            <person name="Fan L."/>
            <person name="Gaulin E."/>
            <person name="Govers F."/>
            <person name="Grenville-Briggs L.J."/>
            <person name="Horner N.R."/>
            <person name="Levin J.Z."/>
            <person name="Mammella M."/>
            <person name="Meijer H.J."/>
            <person name="Morris P."/>
            <person name="Nusbaum C."/>
            <person name="Oome S."/>
            <person name="Phillips A.J."/>
            <person name="van Rooyen D."/>
            <person name="Rzeszutek E."/>
            <person name="Saraiva M."/>
            <person name="Secombes C.J."/>
            <person name="Seidl M.F."/>
            <person name="Snel B."/>
            <person name="Stassen J.H."/>
            <person name="Sykes S."/>
            <person name="Tripathy S."/>
            <person name="van den Berg H."/>
            <person name="Vega-Arreguin J.C."/>
            <person name="Wawra S."/>
            <person name="Young S.K."/>
            <person name="Zeng Q."/>
            <person name="Dieguez-Uribeondo J."/>
            <person name="Russ C."/>
            <person name="Tyler B.M."/>
            <person name="van West P."/>
        </authorList>
    </citation>
    <scope>NUCLEOTIDE SEQUENCE [LARGE SCALE GENOMIC DNA]</scope>
    <source>
        <strain evidence="2 3">CBS 223.65</strain>
    </source>
</reference>
<keyword evidence="1" id="KW-0175">Coiled coil</keyword>
<gene>
    <name evidence="2" type="ORF">SPRG_13008</name>
</gene>
<dbReference type="AlphaFoldDB" id="A0A067BXY3"/>
<dbReference type="Gene3D" id="1.20.1170.10">
    <property type="match status" value="1"/>
</dbReference>
<dbReference type="OMA" id="ATHEMYQ"/>
<feature type="coiled-coil region" evidence="1">
    <location>
        <begin position="168"/>
        <end position="195"/>
    </location>
</feature>
<keyword evidence="3" id="KW-1185">Reference proteome</keyword>
<dbReference type="Proteomes" id="UP000030745">
    <property type="component" value="Unassembled WGS sequence"/>
</dbReference>
<dbReference type="RefSeq" id="XP_012207594.1">
    <property type="nucleotide sequence ID" value="XM_012352204.1"/>
</dbReference>
<dbReference type="GeneID" id="24134919"/>